<dbReference type="InterPro" id="IPR003759">
    <property type="entry name" value="Cbl-bd_cap"/>
</dbReference>
<accession>A0A2L1C9M7</accession>
<evidence type="ECO:0000259" key="5">
    <source>
        <dbReference type="PROSITE" id="PS51337"/>
    </source>
</evidence>
<dbReference type="GeneID" id="36101261"/>
<feature type="domain" description="B12-binding" evidence="4">
    <location>
        <begin position="93"/>
        <end position="219"/>
    </location>
</feature>
<evidence type="ECO:0000256" key="3">
    <source>
        <dbReference type="ARBA" id="ARBA00023285"/>
    </source>
</evidence>
<dbReference type="EMBL" id="JACDUO010000001">
    <property type="protein sequence ID" value="MBA2863911.1"/>
    <property type="molecule type" value="Genomic_DNA"/>
</dbReference>
<evidence type="ECO:0000313" key="7">
    <source>
        <dbReference type="EMBL" id="MBA2863911.1"/>
    </source>
</evidence>
<dbReference type="CDD" id="cd02070">
    <property type="entry name" value="corrinoid_protein_B12-BD"/>
    <property type="match status" value="1"/>
</dbReference>
<dbReference type="Gene3D" id="1.10.1240.10">
    <property type="entry name" value="Methionine synthase domain"/>
    <property type="match status" value="1"/>
</dbReference>
<evidence type="ECO:0000256" key="2">
    <source>
        <dbReference type="ARBA" id="ARBA00022723"/>
    </source>
</evidence>
<dbReference type="EMBL" id="CP026606">
    <property type="protein sequence ID" value="AVB75586.1"/>
    <property type="molecule type" value="Genomic_DNA"/>
</dbReference>
<dbReference type="GO" id="GO:0008705">
    <property type="term" value="F:methionine synthase activity"/>
    <property type="evidence" value="ECO:0007669"/>
    <property type="project" value="UniProtKB-EC"/>
</dbReference>
<keyword evidence="3" id="KW-0170">Cobalt</keyword>
<dbReference type="InterPro" id="IPR006158">
    <property type="entry name" value="Cobalamin-bd"/>
</dbReference>
<evidence type="ECO:0000259" key="4">
    <source>
        <dbReference type="PROSITE" id="PS51332"/>
    </source>
</evidence>
<sequence>MSELKEQLLQELSDSVVDMDEEKTEELSKKYLENGFDAFDGITKGLAEGMNRAGVLYEEGEYFIPELLVCSDAMYVGLDILKPHLKYEDSDNKFKAVVGVVEGDTHDIGKNLFKIMLETQGFEVYDLGRDVPPVEFIKKAKEVSADVIGLSTLMTTTMDNMKVVIGMLKEEGMKETTMVMVGGGPISQSFADKIGADGYAPEASKSARIAKELVTKLKG</sequence>
<evidence type="ECO:0000313" key="8">
    <source>
        <dbReference type="EMBL" id="MBB6496083.1"/>
    </source>
</evidence>
<reference evidence="9" key="1">
    <citation type="journal article" date="2018" name="Genome Announc.">
        <title>Complete Genome Sequence of the Methanococcus maripaludis Type Strain JJ (DSM 2067), a Model for Selenoprotein Synthesis in Archaea.</title>
        <authorList>
            <person name="Poehlein A."/>
            <person name="Heym D."/>
            <person name="Quitzke V."/>
            <person name="Fersch J."/>
            <person name="Daniel R."/>
            <person name="Rother M."/>
        </authorList>
    </citation>
    <scope>NUCLEOTIDE SEQUENCE [LARGE SCALE GENOMIC DNA]</scope>
    <source>
        <strain evidence="9">DSM 2067</strain>
    </source>
</reference>
<dbReference type="Pfam" id="PF02607">
    <property type="entry name" value="B12-binding_2"/>
    <property type="match status" value="1"/>
</dbReference>
<dbReference type="GO" id="GO:0046872">
    <property type="term" value="F:metal ion binding"/>
    <property type="evidence" value="ECO:0007669"/>
    <property type="project" value="UniProtKB-KW"/>
</dbReference>
<dbReference type="EMBL" id="JACHED010000001">
    <property type="protein sequence ID" value="MBB6496083.1"/>
    <property type="molecule type" value="Genomic_DNA"/>
</dbReference>
<dbReference type="SMART" id="SM01018">
    <property type="entry name" value="B12-binding_2"/>
    <property type="match status" value="1"/>
</dbReference>
<dbReference type="InterPro" id="IPR050554">
    <property type="entry name" value="Met_Synthase/Corrinoid"/>
</dbReference>
<feature type="domain" description="B12-binding N-terminal" evidence="5">
    <location>
        <begin position="1"/>
        <end position="93"/>
    </location>
</feature>
<dbReference type="GO" id="GO:0046653">
    <property type="term" value="P:tetrahydrofolate metabolic process"/>
    <property type="evidence" value="ECO:0007669"/>
    <property type="project" value="TreeGrafter"/>
</dbReference>
<dbReference type="Pfam" id="PF02310">
    <property type="entry name" value="B12-binding"/>
    <property type="match status" value="1"/>
</dbReference>
<dbReference type="AlphaFoldDB" id="A0A2L1C9M7"/>
<dbReference type="PANTHER" id="PTHR45833:SF1">
    <property type="entry name" value="METHIONINE SYNTHASE"/>
    <property type="match status" value="1"/>
</dbReference>
<name>A0A2L1C9M7_METMI</name>
<evidence type="ECO:0000313" key="9">
    <source>
        <dbReference type="Proteomes" id="UP000239462"/>
    </source>
</evidence>
<keyword evidence="2" id="KW-0479">Metal-binding</keyword>
<dbReference type="InterPro" id="IPR036594">
    <property type="entry name" value="Meth_synthase_dom"/>
</dbReference>
<dbReference type="SUPFAM" id="SSF52242">
    <property type="entry name" value="Cobalamin (vitamin B12)-binding domain"/>
    <property type="match status" value="1"/>
</dbReference>
<dbReference type="PROSITE" id="PS51332">
    <property type="entry name" value="B12_BINDING"/>
    <property type="match status" value="1"/>
</dbReference>
<gene>
    <name evidence="6" type="primary">metH_1</name>
    <name evidence="7" type="ORF">HNP94_000911</name>
    <name evidence="8" type="ORF">HNP96_000104</name>
    <name evidence="6" type="ORF">MMJJ_01670</name>
</gene>
<dbReference type="PANTHER" id="PTHR45833">
    <property type="entry name" value="METHIONINE SYNTHASE"/>
    <property type="match status" value="1"/>
</dbReference>
<evidence type="ECO:0000256" key="1">
    <source>
        <dbReference type="ARBA" id="ARBA00010854"/>
    </source>
</evidence>
<dbReference type="Proteomes" id="UP000567099">
    <property type="component" value="Unassembled WGS sequence"/>
</dbReference>
<dbReference type="InterPro" id="IPR036724">
    <property type="entry name" value="Cobalamin-bd_sf"/>
</dbReference>
<evidence type="ECO:0000313" key="6">
    <source>
        <dbReference type="EMBL" id="AVB75586.1"/>
    </source>
</evidence>
<dbReference type="GO" id="GO:0031419">
    <property type="term" value="F:cobalamin binding"/>
    <property type="evidence" value="ECO:0007669"/>
    <property type="project" value="InterPro"/>
</dbReference>
<proteinExistence type="inferred from homology"/>
<dbReference type="KEGG" id="mmad:MMJJ_01670"/>
<dbReference type="EC" id="2.1.1.13" evidence="6"/>
<comment type="similarity">
    <text evidence="1">Belongs to the methylamine corrinoid protein family.</text>
</comment>
<reference evidence="6" key="2">
    <citation type="submission" date="2018-02" db="EMBL/GenBank/DDBJ databases">
        <title>Complete genome sequence of the Methanococcus maripaludis type strain JJ (DSM 2067), a model for selenoprotein synthesis in Archaea.</title>
        <authorList>
            <person name="Poehlein A."/>
            <person name="Heym D."/>
            <person name="Quitzke V."/>
            <person name="Fersch J."/>
            <person name="Daniel R."/>
            <person name="Rother M."/>
        </authorList>
    </citation>
    <scope>NUCLEOTIDE SEQUENCE [LARGE SCALE GENOMIC DNA]</scope>
    <source>
        <strain evidence="6">DSM 2067</strain>
    </source>
</reference>
<dbReference type="SUPFAM" id="SSF47644">
    <property type="entry name" value="Methionine synthase domain"/>
    <property type="match status" value="1"/>
</dbReference>
<dbReference type="RefSeq" id="WP_104837258.1">
    <property type="nucleotide sequence ID" value="NZ_CP026606.1"/>
</dbReference>
<reference evidence="7 10" key="3">
    <citation type="submission" date="2020-07" db="EMBL/GenBank/DDBJ databases">
        <title>Genomic Encyclopedia of Type Strains, Phase IV (KMG-V): Genome sequencing to study the core and pangenomes of soil and plant-associated prokaryotes.</title>
        <authorList>
            <person name="Whitman W."/>
        </authorList>
    </citation>
    <scope>NUCLEOTIDE SEQUENCE [LARGE SCALE GENOMIC DNA]</scope>
    <source>
        <strain evidence="7 10">C13</strain>
        <strain evidence="8 11">D1</strain>
    </source>
</reference>
<organism evidence="6 9">
    <name type="scientific">Methanococcus maripaludis</name>
    <name type="common">Methanococcus deltae</name>
    <dbReference type="NCBI Taxonomy" id="39152"/>
    <lineage>
        <taxon>Archaea</taxon>
        <taxon>Methanobacteriati</taxon>
        <taxon>Methanobacteriota</taxon>
        <taxon>Methanomada group</taxon>
        <taxon>Methanococci</taxon>
        <taxon>Methanococcales</taxon>
        <taxon>Methanococcaceae</taxon>
        <taxon>Methanococcus</taxon>
    </lineage>
</organism>
<dbReference type="FunFam" id="3.40.50.280:FF:000003">
    <property type="entry name" value="Dimethylamine methyltransferase corrinoid protein"/>
    <property type="match status" value="1"/>
</dbReference>
<dbReference type="Proteomes" id="UP000239462">
    <property type="component" value="Chromosome"/>
</dbReference>
<evidence type="ECO:0000313" key="10">
    <source>
        <dbReference type="Proteomes" id="UP000567099"/>
    </source>
</evidence>
<protein>
    <submittedName>
        <fullName evidence="7">Corrinoid protein of di/trimethylamine methyltransferase</fullName>
    </submittedName>
    <submittedName>
        <fullName evidence="6">Methionine synthase</fullName>
        <ecNumber evidence="6">2.1.1.13</ecNumber>
    </submittedName>
</protein>
<keyword evidence="6" id="KW-0808">Transferase</keyword>
<dbReference type="Gene3D" id="3.40.50.280">
    <property type="entry name" value="Cobalamin-binding domain"/>
    <property type="match status" value="1"/>
</dbReference>
<dbReference type="GO" id="GO:0005829">
    <property type="term" value="C:cytosol"/>
    <property type="evidence" value="ECO:0007669"/>
    <property type="project" value="TreeGrafter"/>
</dbReference>
<dbReference type="PROSITE" id="PS51337">
    <property type="entry name" value="B12_BINDING_NTER"/>
    <property type="match status" value="1"/>
</dbReference>
<evidence type="ECO:0000313" key="11">
    <source>
        <dbReference type="Proteomes" id="UP000590564"/>
    </source>
</evidence>
<keyword evidence="6" id="KW-0489">Methyltransferase</keyword>
<dbReference type="Proteomes" id="UP000590564">
    <property type="component" value="Unassembled WGS sequence"/>
</dbReference>
<dbReference type="GO" id="GO:0050667">
    <property type="term" value="P:homocysteine metabolic process"/>
    <property type="evidence" value="ECO:0007669"/>
    <property type="project" value="TreeGrafter"/>
</dbReference>
<dbReference type="GO" id="GO:0032259">
    <property type="term" value="P:methylation"/>
    <property type="evidence" value="ECO:0007669"/>
    <property type="project" value="UniProtKB-KW"/>
</dbReference>